<protein>
    <recommendedName>
        <fullName evidence="1">FIST C-domain domain-containing protein</fullName>
    </recommendedName>
</protein>
<dbReference type="RefSeq" id="WP_101185380.1">
    <property type="nucleotide sequence ID" value="NZ_CP031218.1"/>
</dbReference>
<dbReference type="AlphaFoldDB" id="A0A2N1J0Z7"/>
<dbReference type="Pfam" id="PF10442">
    <property type="entry name" value="FIST_C"/>
    <property type="match status" value="1"/>
</dbReference>
<dbReference type="InterPro" id="IPR019494">
    <property type="entry name" value="FIST_C"/>
</dbReference>
<dbReference type="EMBL" id="NXIF01000039">
    <property type="protein sequence ID" value="PKI80229.1"/>
    <property type="molecule type" value="Genomic_DNA"/>
</dbReference>
<dbReference type="InterPro" id="IPR013702">
    <property type="entry name" value="FIST_domain_N"/>
</dbReference>
<dbReference type="SMART" id="SM01204">
    <property type="entry name" value="FIST_C"/>
    <property type="match status" value="1"/>
</dbReference>
<evidence type="ECO:0000313" key="3">
    <source>
        <dbReference type="Proteomes" id="UP000233248"/>
    </source>
</evidence>
<dbReference type="PANTHER" id="PTHR40252">
    <property type="entry name" value="BLR0328 PROTEIN"/>
    <property type="match status" value="1"/>
</dbReference>
<evidence type="ECO:0000259" key="1">
    <source>
        <dbReference type="SMART" id="SM01204"/>
    </source>
</evidence>
<feature type="domain" description="FIST C-domain" evidence="1">
    <location>
        <begin position="196"/>
        <end position="334"/>
    </location>
</feature>
<evidence type="ECO:0000313" key="2">
    <source>
        <dbReference type="EMBL" id="PKI80229.1"/>
    </source>
</evidence>
<comment type="caution">
    <text evidence="2">The sequence shown here is derived from an EMBL/GenBank/DDBJ whole genome shotgun (WGS) entry which is preliminary data.</text>
</comment>
<reference evidence="2 3" key="1">
    <citation type="submission" date="2017-09" db="EMBL/GenBank/DDBJ databases">
        <title>Genomics of the genus Arcobacter.</title>
        <authorList>
            <person name="Perez-Cataluna A."/>
            <person name="Figueras M.J."/>
            <person name="Salas-Masso N."/>
        </authorList>
    </citation>
    <scope>NUCLEOTIDE SEQUENCE [LARGE SCALE GENOMIC DNA]</scope>
    <source>
        <strain evidence="2 3">DSM 18005</strain>
    </source>
</reference>
<dbReference type="Proteomes" id="UP000233248">
    <property type="component" value="Unassembled WGS sequence"/>
</dbReference>
<dbReference type="OrthoDB" id="378730at2"/>
<name>A0A2N1J0Z7_9BACT</name>
<accession>A0A2N1J0Z7</accession>
<gene>
    <name evidence="2" type="ORF">CP960_10385</name>
</gene>
<sequence length="352" mass="39675">MSINVKYYKSLDAFVRDCKDDNNRYLLLVAQECKFYISLLRNSKIKAYGAIFPEIIFDKQSYKDGLLACKLDDEDNVLIQKDISNITFTQKDFENSKSIIIFTDGLSKHVDEYLDSLFELLPPEIDVLGAGAGVTPYARKEVIFSSEGIYKDASLVVSKKHKIKVGIEHGWSILKDQLVATMTEDNKIIQIDYSDAIQLYKSVIQEDIKETIQDVNDYIKSYPIGLVKFDNEVLVKEILGISNNSLELSNTISQNSVITILKGEKDKLLKASKEATLKAVQGCKNEQSSIMIFECITRKEFLKDDFEEELEVIKQASNNRPMIGVLSLGEIVNEGDVSLKLFNKTCVVGALC</sequence>
<proteinExistence type="predicted"/>
<dbReference type="Pfam" id="PF08495">
    <property type="entry name" value="FIST"/>
    <property type="match status" value="1"/>
</dbReference>
<organism evidence="2 3">
    <name type="scientific">Malaciobacter halophilus</name>
    <dbReference type="NCBI Taxonomy" id="197482"/>
    <lineage>
        <taxon>Bacteria</taxon>
        <taxon>Pseudomonadati</taxon>
        <taxon>Campylobacterota</taxon>
        <taxon>Epsilonproteobacteria</taxon>
        <taxon>Campylobacterales</taxon>
        <taxon>Arcobacteraceae</taxon>
        <taxon>Malaciobacter</taxon>
    </lineage>
</organism>
<keyword evidence="3" id="KW-1185">Reference proteome</keyword>
<dbReference type="PANTHER" id="PTHR40252:SF2">
    <property type="entry name" value="BLR0328 PROTEIN"/>
    <property type="match status" value="1"/>
</dbReference>
<dbReference type="KEGG" id="ahs:AHALO_1082"/>